<dbReference type="OrthoDB" id="270816at2"/>
<sequence length="350" mass="37069">MKRHAYTLIEIVVAMLAASVLVASLAGSIAVTSSLLQPDTDHDKDLARRLIADRIGGDLRYATSATAAPSGVGLDLHRTEPASNINQVIRYRSESADLTRGVDGDTAVRIGASITQLDTTIDGYSAPTWIATSPNLVRCRSRAVQSSADSVSSISVEIPAGVIPGDLVLLCVSAKSSSTVAITKPNSFTTLQDESNGYLSLVVAYGAYDLTWPTEITIDASPIAYMAATLITVEGVDPGGPIRWTANRRNASPFADLAPTSLESATTQDSDLNLQIFAADRSPWFPGTMGMASYVDVVQRRAGESSFWFGNSIGVASRNGNETTLSSPPQMMHRSYGSWIQAAVVLKGLP</sequence>
<dbReference type="AlphaFoldDB" id="A0A5C6FAF8"/>
<dbReference type="EMBL" id="SJPW01000003">
    <property type="protein sequence ID" value="TWU56531.1"/>
    <property type="molecule type" value="Genomic_DNA"/>
</dbReference>
<comment type="caution">
    <text evidence="1">The sequence shown here is derived from an EMBL/GenBank/DDBJ whole genome shotgun (WGS) entry which is preliminary data.</text>
</comment>
<proteinExistence type="predicted"/>
<gene>
    <name evidence="1" type="ORF">Poly51_24420</name>
</gene>
<accession>A0A5C6FAF8</accession>
<organism evidence="1 2">
    <name type="scientific">Rubripirellula tenax</name>
    <dbReference type="NCBI Taxonomy" id="2528015"/>
    <lineage>
        <taxon>Bacteria</taxon>
        <taxon>Pseudomonadati</taxon>
        <taxon>Planctomycetota</taxon>
        <taxon>Planctomycetia</taxon>
        <taxon>Pirellulales</taxon>
        <taxon>Pirellulaceae</taxon>
        <taxon>Rubripirellula</taxon>
    </lineage>
</organism>
<keyword evidence="2" id="KW-1185">Reference proteome</keyword>
<evidence type="ECO:0000313" key="2">
    <source>
        <dbReference type="Proteomes" id="UP000318288"/>
    </source>
</evidence>
<reference evidence="1 2" key="1">
    <citation type="submission" date="2019-02" db="EMBL/GenBank/DDBJ databases">
        <title>Deep-cultivation of Planctomycetes and their phenomic and genomic characterization uncovers novel biology.</title>
        <authorList>
            <person name="Wiegand S."/>
            <person name="Jogler M."/>
            <person name="Boedeker C."/>
            <person name="Pinto D."/>
            <person name="Vollmers J."/>
            <person name="Rivas-Marin E."/>
            <person name="Kohn T."/>
            <person name="Peeters S.H."/>
            <person name="Heuer A."/>
            <person name="Rast P."/>
            <person name="Oberbeckmann S."/>
            <person name="Bunk B."/>
            <person name="Jeske O."/>
            <person name="Meyerdierks A."/>
            <person name="Storesund J.E."/>
            <person name="Kallscheuer N."/>
            <person name="Luecker S."/>
            <person name="Lage O.M."/>
            <person name="Pohl T."/>
            <person name="Merkel B.J."/>
            <person name="Hornburger P."/>
            <person name="Mueller R.-W."/>
            <person name="Bruemmer F."/>
            <person name="Labrenz M."/>
            <person name="Spormann A.M."/>
            <person name="Op Den Camp H."/>
            <person name="Overmann J."/>
            <person name="Amann R."/>
            <person name="Jetten M.S.M."/>
            <person name="Mascher T."/>
            <person name="Medema M.H."/>
            <person name="Devos D.P."/>
            <person name="Kaster A.-K."/>
            <person name="Ovreas L."/>
            <person name="Rohde M."/>
            <person name="Galperin M.Y."/>
            <person name="Jogler C."/>
        </authorList>
    </citation>
    <scope>NUCLEOTIDE SEQUENCE [LARGE SCALE GENOMIC DNA]</scope>
    <source>
        <strain evidence="1 2">Poly51</strain>
    </source>
</reference>
<dbReference type="RefSeq" id="WP_146457669.1">
    <property type="nucleotide sequence ID" value="NZ_SJPW01000003.1"/>
</dbReference>
<protein>
    <recommendedName>
        <fullName evidence="3">Prepilin-type N-terminal cleavage/methylation domain-containing protein</fullName>
    </recommendedName>
</protein>
<evidence type="ECO:0000313" key="1">
    <source>
        <dbReference type="EMBL" id="TWU56531.1"/>
    </source>
</evidence>
<name>A0A5C6FAF8_9BACT</name>
<dbReference type="Proteomes" id="UP000318288">
    <property type="component" value="Unassembled WGS sequence"/>
</dbReference>
<evidence type="ECO:0008006" key="3">
    <source>
        <dbReference type="Google" id="ProtNLM"/>
    </source>
</evidence>